<dbReference type="EMBL" id="GBXM01014164">
    <property type="protein sequence ID" value="JAH94413.1"/>
    <property type="molecule type" value="Transcribed_RNA"/>
</dbReference>
<reference evidence="1" key="2">
    <citation type="journal article" date="2015" name="Fish Shellfish Immunol.">
        <title>Early steps in the European eel (Anguilla anguilla)-Vibrio vulnificus interaction in the gills: Role of the RtxA13 toxin.</title>
        <authorList>
            <person name="Callol A."/>
            <person name="Pajuelo D."/>
            <person name="Ebbesson L."/>
            <person name="Teles M."/>
            <person name="MacKenzie S."/>
            <person name="Amaro C."/>
        </authorList>
    </citation>
    <scope>NUCLEOTIDE SEQUENCE</scope>
</reference>
<reference evidence="1" key="1">
    <citation type="submission" date="2014-11" db="EMBL/GenBank/DDBJ databases">
        <authorList>
            <person name="Amaro Gonzalez C."/>
        </authorList>
    </citation>
    <scope>NUCLEOTIDE SEQUENCE</scope>
</reference>
<accession>A0A0E9WY97</accession>
<dbReference type="AlphaFoldDB" id="A0A0E9WY97"/>
<proteinExistence type="predicted"/>
<name>A0A0E9WY97_ANGAN</name>
<organism evidence="1">
    <name type="scientific">Anguilla anguilla</name>
    <name type="common">European freshwater eel</name>
    <name type="synonym">Muraena anguilla</name>
    <dbReference type="NCBI Taxonomy" id="7936"/>
    <lineage>
        <taxon>Eukaryota</taxon>
        <taxon>Metazoa</taxon>
        <taxon>Chordata</taxon>
        <taxon>Craniata</taxon>
        <taxon>Vertebrata</taxon>
        <taxon>Euteleostomi</taxon>
        <taxon>Actinopterygii</taxon>
        <taxon>Neopterygii</taxon>
        <taxon>Teleostei</taxon>
        <taxon>Anguilliformes</taxon>
        <taxon>Anguillidae</taxon>
        <taxon>Anguilla</taxon>
    </lineage>
</organism>
<sequence>MNIISNPVASLDQTFYSYVRLFLTKPVEAVIGISTKLRISYLLQLRYISVSTQFTTLGSGVGG</sequence>
<evidence type="ECO:0000313" key="1">
    <source>
        <dbReference type="EMBL" id="JAH94413.1"/>
    </source>
</evidence>
<protein>
    <submittedName>
        <fullName evidence="1">Uncharacterized protein</fullName>
    </submittedName>
</protein>